<accession>A0A6C0LV36</accession>
<organism evidence="1">
    <name type="scientific">viral metagenome</name>
    <dbReference type="NCBI Taxonomy" id="1070528"/>
    <lineage>
        <taxon>unclassified sequences</taxon>
        <taxon>metagenomes</taxon>
        <taxon>organismal metagenomes</taxon>
    </lineage>
</organism>
<protein>
    <submittedName>
        <fullName evidence="1">Uncharacterized protein</fullName>
    </submittedName>
</protein>
<dbReference type="AlphaFoldDB" id="A0A6C0LV36"/>
<sequence length="77" mass="9323">MSQYTYYLNEILSKNPLFTEEVKEKPKKKNTPSLFTSNYTKILINMNKFSPNTYTFLYQSNNRHAYIHFVIRKCKLF</sequence>
<evidence type="ECO:0000313" key="1">
    <source>
        <dbReference type="EMBL" id="QHU34293.1"/>
    </source>
</evidence>
<name>A0A6C0LV36_9ZZZZ</name>
<reference evidence="1" key="1">
    <citation type="journal article" date="2020" name="Nature">
        <title>Giant virus diversity and host interactions through global metagenomics.</title>
        <authorList>
            <person name="Schulz F."/>
            <person name="Roux S."/>
            <person name="Paez-Espino D."/>
            <person name="Jungbluth S."/>
            <person name="Walsh D.A."/>
            <person name="Denef V.J."/>
            <person name="McMahon K.D."/>
            <person name="Konstantinidis K.T."/>
            <person name="Eloe-Fadrosh E.A."/>
            <person name="Kyrpides N.C."/>
            <person name="Woyke T."/>
        </authorList>
    </citation>
    <scope>NUCLEOTIDE SEQUENCE</scope>
    <source>
        <strain evidence="1">GVMAG-S-1016713-123</strain>
    </source>
</reference>
<dbReference type="EMBL" id="MN740568">
    <property type="protein sequence ID" value="QHU34293.1"/>
    <property type="molecule type" value="Genomic_DNA"/>
</dbReference>
<proteinExistence type="predicted"/>